<reference evidence="2 3" key="1">
    <citation type="submission" date="2016-10" db="EMBL/GenBank/DDBJ databases">
        <authorList>
            <person name="de Groot N.N."/>
        </authorList>
    </citation>
    <scope>NUCLEOTIDE SEQUENCE [LARGE SCALE GENOMIC DNA]</scope>
    <source>
        <strain evidence="2 3">CGMCC 4.1859</strain>
    </source>
</reference>
<proteinExistence type="predicted"/>
<dbReference type="Proteomes" id="UP000198614">
    <property type="component" value="Unassembled WGS sequence"/>
</dbReference>
<dbReference type="AlphaFoldDB" id="A0A1G7YEY8"/>
<accession>A0A1G7YEY8</accession>
<keyword evidence="1" id="KW-0472">Membrane</keyword>
<organism evidence="2 3">
    <name type="scientific">Streptomyces griseoaurantiacus</name>
    <dbReference type="NCBI Taxonomy" id="68213"/>
    <lineage>
        <taxon>Bacteria</taxon>
        <taxon>Bacillati</taxon>
        <taxon>Actinomycetota</taxon>
        <taxon>Actinomycetes</taxon>
        <taxon>Kitasatosporales</taxon>
        <taxon>Streptomycetaceae</taxon>
        <taxon>Streptomyces</taxon>
        <taxon>Streptomyces aurantiacus group</taxon>
    </lineage>
</organism>
<sequence>MEYVRLADGSQTVATAVVSVILGGIILFAIVAKVAENLSALARAKPSDLGFPLMIASVMFLVLWLLLAVFMTSGTQAAAVAGGIVGVLFLGMLLFG</sequence>
<feature type="transmembrane region" description="Helical" evidence="1">
    <location>
        <begin position="77"/>
        <end position="95"/>
    </location>
</feature>
<evidence type="ECO:0000313" key="2">
    <source>
        <dbReference type="EMBL" id="SDG94839.1"/>
    </source>
</evidence>
<protein>
    <submittedName>
        <fullName evidence="2">Uncharacterized protein</fullName>
    </submittedName>
</protein>
<keyword evidence="1" id="KW-0812">Transmembrane</keyword>
<feature type="transmembrane region" description="Helical" evidence="1">
    <location>
        <begin position="53"/>
        <end position="71"/>
    </location>
</feature>
<keyword evidence="1" id="KW-1133">Transmembrane helix</keyword>
<evidence type="ECO:0000256" key="1">
    <source>
        <dbReference type="SAM" id="Phobius"/>
    </source>
</evidence>
<gene>
    <name evidence="2" type="ORF">SAMN05216260_13913</name>
</gene>
<feature type="transmembrane region" description="Helical" evidence="1">
    <location>
        <begin position="12"/>
        <end position="32"/>
    </location>
</feature>
<evidence type="ECO:0000313" key="3">
    <source>
        <dbReference type="Proteomes" id="UP000198614"/>
    </source>
</evidence>
<dbReference type="EMBL" id="FNAX01000039">
    <property type="protein sequence ID" value="SDG94839.1"/>
    <property type="molecule type" value="Genomic_DNA"/>
</dbReference>
<name>A0A1G7YEY8_9ACTN</name>